<evidence type="ECO:0000313" key="3">
    <source>
        <dbReference type="EMBL" id="KAA1410855.1"/>
    </source>
</evidence>
<evidence type="ECO:0000256" key="1">
    <source>
        <dbReference type="ARBA" id="ARBA00009820"/>
    </source>
</evidence>
<dbReference type="Proteomes" id="UP000325003">
    <property type="component" value="Unassembled WGS sequence"/>
</dbReference>
<dbReference type="AlphaFoldDB" id="A0A5B1KR89"/>
<dbReference type="Gene3D" id="2.120.10.30">
    <property type="entry name" value="TolB, C-terminal domain"/>
    <property type="match status" value="1"/>
</dbReference>
<comment type="similarity">
    <text evidence="1">Belongs to the TolB family.</text>
</comment>
<feature type="non-terminal residue" evidence="3">
    <location>
        <position position="100"/>
    </location>
</feature>
<dbReference type="InterPro" id="IPR011659">
    <property type="entry name" value="WD40"/>
</dbReference>
<name>A0A5B1KR89_9ACTN</name>
<comment type="caution">
    <text evidence="3">The sequence shown here is derived from an EMBL/GenBank/DDBJ whole genome shotgun (WGS) entry which is preliminary data.</text>
</comment>
<reference evidence="3 4" key="2">
    <citation type="submission" date="2019-09" db="EMBL/GenBank/DDBJ databases">
        <authorList>
            <person name="Jin C."/>
        </authorList>
    </citation>
    <scope>NUCLEOTIDE SEQUENCE [LARGE SCALE GENOMIC DNA]</scope>
    <source>
        <strain evidence="3 4">BN130099</strain>
    </source>
</reference>
<reference evidence="3 4" key="1">
    <citation type="submission" date="2019-09" db="EMBL/GenBank/DDBJ databases">
        <title>Nocardioides panacisoli sp. nov., isolated from the soil of a ginseng field.</title>
        <authorList>
            <person name="Cho C."/>
        </authorList>
    </citation>
    <scope>NUCLEOTIDE SEQUENCE [LARGE SCALE GENOMIC DNA]</scope>
    <source>
        <strain evidence="3 4">BN130099</strain>
    </source>
</reference>
<feature type="region of interest" description="Disordered" evidence="2">
    <location>
        <begin position="1"/>
        <end position="21"/>
    </location>
</feature>
<dbReference type="SUPFAM" id="SSF82171">
    <property type="entry name" value="DPP6 N-terminal domain-like"/>
    <property type="match status" value="1"/>
</dbReference>
<feature type="non-terminal residue" evidence="3">
    <location>
        <position position="1"/>
    </location>
</feature>
<dbReference type="PANTHER" id="PTHR36842">
    <property type="entry name" value="PROTEIN TOLB HOMOLOG"/>
    <property type="match status" value="1"/>
</dbReference>
<sequence length="100" mass="10654">GVVALTSNTIDDEGPSYSPDGDEITFSSIIAGNYEIYRMNVDGSSPLRITIQSSVDIQPTYSPEGDKIAYTSTQVGDYEIYRMNPLGAGLSPLSVNGALD</sequence>
<dbReference type="InterPro" id="IPR011042">
    <property type="entry name" value="6-blade_b-propeller_TolB-like"/>
</dbReference>
<dbReference type="Pfam" id="PF07676">
    <property type="entry name" value="PD40"/>
    <property type="match status" value="2"/>
</dbReference>
<accession>A0A5B1KR89</accession>
<proteinExistence type="inferred from homology"/>
<evidence type="ECO:0000313" key="4">
    <source>
        <dbReference type="Proteomes" id="UP000325003"/>
    </source>
</evidence>
<evidence type="ECO:0000256" key="2">
    <source>
        <dbReference type="SAM" id="MobiDB-lite"/>
    </source>
</evidence>
<keyword evidence="4" id="KW-1185">Reference proteome</keyword>
<organism evidence="3 4">
    <name type="scientific">Nocardioides humilatus</name>
    <dbReference type="NCBI Taxonomy" id="2607660"/>
    <lineage>
        <taxon>Bacteria</taxon>
        <taxon>Bacillati</taxon>
        <taxon>Actinomycetota</taxon>
        <taxon>Actinomycetes</taxon>
        <taxon>Propionibacteriales</taxon>
        <taxon>Nocardioidaceae</taxon>
        <taxon>Nocardioides</taxon>
    </lineage>
</organism>
<gene>
    <name evidence="3" type="ORF">F0U44_22795</name>
</gene>
<dbReference type="PANTHER" id="PTHR36842:SF1">
    <property type="entry name" value="PROTEIN TOLB"/>
    <property type="match status" value="1"/>
</dbReference>
<protein>
    <submittedName>
        <fullName evidence="3">Uncharacterized protein</fullName>
    </submittedName>
</protein>
<dbReference type="EMBL" id="VUJV01000237">
    <property type="protein sequence ID" value="KAA1410855.1"/>
    <property type="molecule type" value="Genomic_DNA"/>
</dbReference>